<dbReference type="EMBL" id="JARQWQ010000057">
    <property type="protein sequence ID" value="KAK2556190.1"/>
    <property type="molecule type" value="Genomic_DNA"/>
</dbReference>
<name>A0AAD9V0E5_ACRCE</name>
<dbReference type="PANTHER" id="PTHR46880:SF5">
    <property type="entry name" value="DUF4371 DOMAIN-CONTAINING PROTEIN"/>
    <property type="match status" value="1"/>
</dbReference>
<evidence type="ECO:0000259" key="1">
    <source>
        <dbReference type="Pfam" id="PF05699"/>
    </source>
</evidence>
<comment type="caution">
    <text evidence="2">The sequence shown here is derived from an EMBL/GenBank/DDBJ whole genome shotgun (WGS) entry which is preliminary data.</text>
</comment>
<dbReference type="PANTHER" id="PTHR46880">
    <property type="entry name" value="RAS-ASSOCIATING DOMAIN-CONTAINING PROTEIN"/>
    <property type="match status" value="1"/>
</dbReference>
<dbReference type="InterPro" id="IPR008906">
    <property type="entry name" value="HATC_C_dom"/>
</dbReference>
<evidence type="ECO:0000313" key="2">
    <source>
        <dbReference type="EMBL" id="KAK2556190.1"/>
    </source>
</evidence>
<reference evidence="2" key="2">
    <citation type="journal article" date="2023" name="Science">
        <title>Genomic signatures of disease resistance in endangered staghorn corals.</title>
        <authorList>
            <person name="Vollmer S.V."/>
            <person name="Selwyn J.D."/>
            <person name="Despard B.A."/>
            <person name="Roesel C.L."/>
        </authorList>
    </citation>
    <scope>NUCLEOTIDE SEQUENCE</scope>
    <source>
        <strain evidence="2">K2</strain>
    </source>
</reference>
<organism evidence="2 3">
    <name type="scientific">Acropora cervicornis</name>
    <name type="common">Staghorn coral</name>
    <dbReference type="NCBI Taxonomy" id="6130"/>
    <lineage>
        <taxon>Eukaryota</taxon>
        <taxon>Metazoa</taxon>
        <taxon>Cnidaria</taxon>
        <taxon>Anthozoa</taxon>
        <taxon>Hexacorallia</taxon>
        <taxon>Scleractinia</taxon>
        <taxon>Astrocoeniina</taxon>
        <taxon>Acroporidae</taxon>
        <taxon>Acropora</taxon>
    </lineage>
</organism>
<sequence>MLTITGPPVALTELTYKEDWQELKLRYNQGGLRLTAKEFWLKLFTNPHYSARFPNLLLLIELCFVMPIQMACCERRNSCLNRIMTNFRSSLDVSTVGALMRISLNGSECEEYNAS</sequence>
<dbReference type="AlphaFoldDB" id="A0AAD9V0E5"/>
<accession>A0AAD9V0E5</accession>
<dbReference type="GO" id="GO:0046983">
    <property type="term" value="F:protein dimerization activity"/>
    <property type="evidence" value="ECO:0007669"/>
    <property type="project" value="InterPro"/>
</dbReference>
<feature type="domain" description="HAT C-terminal dimerisation" evidence="1">
    <location>
        <begin position="48"/>
        <end position="102"/>
    </location>
</feature>
<proteinExistence type="predicted"/>
<dbReference type="Pfam" id="PF05699">
    <property type="entry name" value="Dimer_Tnp_hAT"/>
    <property type="match status" value="1"/>
</dbReference>
<dbReference type="Proteomes" id="UP001249851">
    <property type="component" value="Unassembled WGS sequence"/>
</dbReference>
<protein>
    <recommendedName>
        <fullName evidence="1">HAT C-terminal dimerisation domain-containing protein</fullName>
    </recommendedName>
</protein>
<keyword evidence="3" id="KW-1185">Reference proteome</keyword>
<reference evidence="2" key="1">
    <citation type="journal article" date="2023" name="G3 (Bethesda)">
        <title>Whole genome assembly and annotation of the endangered Caribbean coral Acropora cervicornis.</title>
        <authorList>
            <person name="Selwyn J.D."/>
            <person name="Vollmer S.V."/>
        </authorList>
    </citation>
    <scope>NUCLEOTIDE SEQUENCE</scope>
    <source>
        <strain evidence="2">K2</strain>
    </source>
</reference>
<evidence type="ECO:0000313" key="3">
    <source>
        <dbReference type="Proteomes" id="UP001249851"/>
    </source>
</evidence>
<gene>
    <name evidence="2" type="ORF">P5673_021792</name>
</gene>